<evidence type="ECO:0000313" key="6">
    <source>
        <dbReference type="EMBL" id="MDT0377748.1"/>
    </source>
</evidence>
<evidence type="ECO:0000259" key="5">
    <source>
        <dbReference type="PROSITE" id="PS51462"/>
    </source>
</evidence>
<comment type="similarity">
    <text evidence="2 4">Belongs to the Nudix hydrolase family.</text>
</comment>
<dbReference type="PROSITE" id="PS51462">
    <property type="entry name" value="NUDIX"/>
    <property type="match status" value="1"/>
</dbReference>
<keyword evidence="3 4" id="KW-0378">Hydrolase</keyword>
<comment type="caution">
    <text evidence="6">The sequence shown here is derived from an EMBL/GenBank/DDBJ whole genome shotgun (WGS) entry which is preliminary data.</text>
</comment>
<dbReference type="InterPro" id="IPR000086">
    <property type="entry name" value="NUDIX_hydrolase_dom"/>
</dbReference>
<feature type="domain" description="Nudix hydrolase" evidence="5">
    <location>
        <begin position="31"/>
        <end position="161"/>
    </location>
</feature>
<keyword evidence="7" id="KW-1185">Reference proteome</keyword>
<protein>
    <submittedName>
        <fullName evidence="6">NUDIX hydrolase</fullName>
        <ecNumber evidence="6">3.6.-.-</ecNumber>
    </submittedName>
</protein>
<dbReference type="EC" id="3.6.-.-" evidence="6"/>
<name>A0ABU2NQ67_9ACTN</name>
<dbReference type="SUPFAM" id="SSF55811">
    <property type="entry name" value="Nudix"/>
    <property type="match status" value="1"/>
</dbReference>
<proteinExistence type="inferred from homology"/>
<comment type="cofactor">
    <cofactor evidence="1">
        <name>Mg(2+)</name>
        <dbReference type="ChEBI" id="CHEBI:18420"/>
    </cofactor>
</comment>
<evidence type="ECO:0000256" key="1">
    <source>
        <dbReference type="ARBA" id="ARBA00001946"/>
    </source>
</evidence>
<accession>A0ABU2NQ67</accession>
<dbReference type="InterPro" id="IPR015797">
    <property type="entry name" value="NUDIX_hydrolase-like_dom_sf"/>
</dbReference>
<dbReference type="EMBL" id="JAVREQ010000001">
    <property type="protein sequence ID" value="MDT0377748.1"/>
    <property type="molecule type" value="Genomic_DNA"/>
</dbReference>
<dbReference type="PANTHER" id="PTHR43046">
    <property type="entry name" value="GDP-MANNOSE MANNOSYL HYDROLASE"/>
    <property type="match status" value="1"/>
</dbReference>
<evidence type="ECO:0000256" key="2">
    <source>
        <dbReference type="ARBA" id="ARBA00005582"/>
    </source>
</evidence>
<dbReference type="PANTHER" id="PTHR43046:SF14">
    <property type="entry name" value="MUTT_NUDIX FAMILY PROTEIN"/>
    <property type="match status" value="1"/>
</dbReference>
<evidence type="ECO:0000256" key="4">
    <source>
        <dbReference type="RuleBase" id="RU003476"/>
    </source>
</evidence>
<dbReference type="RefSeq" id="WP_311671674.1">
    <property type="nucleotide sequence ID" value="NZ_JAVREQ010000001.1"/>
</dbReference>
<evidence type="ECO:0000313" key="7">
    <source>
        <dbReference type="Proteomes" id="UP001183414"/>
    </source>
</evidence>
<dbReference type="InterPro" id="IPR020476">
    <property type="entry name" value="Nudix_hydrolase"/>
</dbReference>
<dbReference type="Proteomes" id="UP001183414">
    <property type="component" value="Unassembled WGS sequence"/>
</dbReference>
<dbReference type="InterPro" id="IPR020084">
    <property type="entry name" value="NUDIX_hydrolase_CS"/>
</dbReference>
<sequence length="161" mass="17719">MSDAEARTPLVTGPLGLELLSFHPEPEDTGFPDAAVGYALVVLRHEDRVLMVLERHRGCWEIPGGGIEPGETPREAAVRELREEAGQHVAPEDLRFAGFARTKLPDRSVLYGAVFTGSVTVRQPFTPNEEISAIRWRRESESLPGGRVQTVDEYLVARCAG</sequence>
<reference evidence="7" key="1">
    <citation type="submission" date="2023-07" db="EMBL/GenBank/DDBJ databases">
        <title>30 novel species of actinomycetes from the DSMZ collection.</title>
        <authorList>
            <person name="Nouioui I."/>
        </authorList>
    </citation>
    <scope>NUCLEOTIDE SEQUENCE [LARGE SCALE GENOMIC DNA]</scope>
    <source>
        <strain evidence="7">DSM 42041</strain>
    </source>
</reference>
<dbReference type="Pfam" id="PF00293">
    <property type="entry name" value="NUDIX"/>
    <property type="match status" value="1"/>
</dbReference>
<dbReference type="Gene3D" id="3.90.79.10">
    <property type="entry name" value="Nucleoside Triphosphate Pyrophosphohydrolase"/>
    <property type="match status" value="1"/>
</dbReference>
<organism evidence="6 7">
    <name type="scientific">Streptomyces hazeniae</name>
    <dbReference type="NCBI Taxonomy" id="3075538"/>
    <lineage>
        <taxon>Bacteria</taxon>
        <taxon>Bacillati</taxon>
        <taxon>Actinomycetota</taxon>
        <taxon>Actinomycetes</taxon>
        <taxon>Kitasatosporales</taxon>
        <taxon>Streptomycetaceae</taxon>
        <taxon>Streptomyces</taxon>
    </lineage>
</organism>
<evidence type="ECO:0000256" key="3">
    <source>
        <dbReference type="ARBA" id="ARBA00022801"/>
    </source>
</evidence>
<dbReference type="GO" id="GO:0016787">
    <property type="term" value="F:hydrolase activity"/>
    <property type="evidence" value="ECO:0007669"/>
    <property type="project" value="UniProtKB-KW"/>
</dbReference>
<gene>
    <name evidence="6" type="ORF">RM572_03030</name>
</gene>
<dbReference type="PRINTS" id="PR00502">
    <property type="entry name" value="NUDIXFAMILY"/>
</dbReference>
<dbReference type="PROSITE" id="PS00893">
    <property type="entry name" value="NUDIX_BOX"/>
    <property type="match status" value="1"/>
</dbReference>